<dbReference type="SUPFAM" id="SSF56281">
    <property type="entry name" value="Metallo-hydrolase/oxidoreductase"/>
    <property type="match status" value="1"/>
</dbReference>
<dbReference type="PANTHER" id="PTHR30619">
    <property type="entry name" value="DNA INTERNALIZATION/COMPETENCE PROTEIN COMEC/REC2"/>
    <property type="match status" value="1"/>
</dbReference>
<dbReference type="Proteomes" id="UP000016511">
    <property type="component" value="Unassembled WGS sequence"/>
</dbReference>
<keyword evidence="2" id="KW-1185">Reference proteome</keyword>
<protein>
    <recommendedName>
        <fullName evidence="3">Metallo-beta-lactamase domain-containing protein</fullName>
    </recommendedName>
</protein>
<dbReference type="HOGENOM" id="CLU_2803088_0_0_9"/>
<dbReference type="AlphaFoldDB" id="U1X7Z3"/>
<accession>U1X7Z3</accession>
<dbReference type="InterPro" id="IPR052159">
    <property type="entry name" value="Competence_DNA_uptake"/>
</dbReference>
<dbReference type="eggNOG" id="COG2333">
    <property type="taxonomic scope" value="Bacteria"/>
</dbReference>
<evidence type="ECO:0000313" key="2">
    <source>
        <dbReference type="Proteomes" id="UP000016511"/>
    </source>
</evidence>
<evidence type="ECO:0008006" key="3">
    <source>
        <dbReference type="Google" id="ProtNLM"/>
    </source>
</evidence>
<proteinExistence type="predicted"/>
<dbReference type="STRING" id="649747.HMPREF0083_01243"/>
<dbReference type="EMBL" id="AWSJ01000082">
    <property type="protein sequence ID" value="ERI10658.1"/>
    <property type="molecule type" value="Genomic_DNA"/>
</dbReference>
<sequence length="67" mass="7390">MLTSGRVLTVDVYKAGHHGSKTSSSAKFLKAVRPEFVVISVGADNKYQHPNIETLQHIHQAGVKKIY</sequence>
<comment type="caution">
    <text evidence="1">The sequence shown here is derived from an EMBL/GenBank/DDBJ whole genome shotgun (WGS) entry which is preliminary data.</text>
</comment>
<gene>
    <name evidence="1" type="ORF">HMPREF0083_01243</name>
</gene>
<name>U1X7Z3_ANEAE</name>
<dbReference type="PANTHER" id="PTHR30619:SF1">
    <property type="entry name" value="RECOMBINATION PROTEIN 2"/>
    <property type="match status" value="1"/>
</dbReference>
<dbReference type="PATRIC" id="fig|649747.3.peg.1129"/>
<reference evidence="1 2" key="1">
    <citation type="submission" date="2013-08" db="EMBL/GenBank/DDBJ databases">
        <authorList>
            <person name="Weinstock G."/>
            <person name="Sodergren E."/>
            <person name="Wylie T."/>
            <person name="Fulton L."/>
            <person name="Fulton R."/>
            <person name="Fronick C."/>
            <person name="O'Laughlin M."/>
            <person name="Godfrey J."/>
            <person name="Miner T."/>
            <person name="Herter B."/>
            <person name="Appelbaum E."/>
            <person name="Cordes M."/>
            <person name="Lek S."/>
            <person name="Wollam A."/>
            <person name="Pepin K.H."/>
            <person name="Palsikar V.B."/>
            <person name="Mitreva M."/>
            <person name="Wilson R.K."/>
        </authorList>
    </citation>
    <scope>NUCLEOTIDE SEQUENCE [LARGE SCALE GENOMIC DNA]</scope>
    <source>
        <strain evidence="1 2">ATCC 12856</strain>
    </source>
</reference>
<evidence type="ECO:0000313" key="1">
    <source>
        <dbReference type="EMBL" id="ERI10658.1"/>
    </source>
</evidence>
<dbReference type="InterPro" id="IPR036866">
    <property type="entry name" value="RibonucZ/Hydroxyglut_hydro"/>
</dbReference>
<dbReference type="Gene3D" id="3.60.15.10">
    <property type="entry name" value="Ribonuclease Z/Hydroxyacylglutathione hydrolase-like"/>
    <property type="match status" value="1"/>
</dbReference>
<organism evidence="1 2">
    <name type="scientific">Aneurinibacillus aneurinilyticus ATCC 12856</name>
    <dbReference type="NCBI Taxonomy" id="649747"/>
    <lineage>
        <taxon>Bacteria</taxon>
        <taxon>Bacillati</taxon>
        <taxon>Bacillota</taxon>
        <taxon>Bacilli</taxon>
        <taxon>Bacillales</taxon>
        <taxon>Paenibacillaceae</taxon>
        <taxon>Aneurinibacillus group</taxon>
        <taxon>Aneurinibacillus</taxon>
    </lineage>
</organism>